<keyword evidence="2" id="KW-0547">Nucleotide-binding</keyword>
<feature type="region of interest" description="Disordered" evidence="1">
    <location>
        <begin position="1"/>
        <end position="20"/>
    </location>
</feature>
<dbReference type="AlphaFoldDB" id="A0A5A7PGL7"/>
<proteinExistence type="predicted"/>
<protein>
    <submittedName>
        <fullName evidence="2">Amino acid/amide ABC transporter ATP-binding protein 1 HAAT family</fullName>
    </submittedName>
</protein>
<reference evidence="3" key="1">
    <citation type="journal article" date="2019" name="Curr. Biol.">
        <title>Genome Sequence of Striga asiatica Provides Insight into the Evolution of Plant Parasitism.</title>
        <authorList>
            <person name="Yoshida S."/>
            <person name="Kim S."/>
            <person name="Wafula E.K."/>
            <person name="Tanskanen J."/>
            <person name="Kim Y.M."/>
            <person name="Honaas L."/>
            <person name="Yang Z."/>
            <person name="Spallek T."/>
            <person name="Conn C.E."/>
            <person name="Ichihashi Y."/>
            <person name="Cheong K."/>
            <person name="Cui S."/>
            <person name="Der J.P."/>
            <person name="Gundlach H."/>
            <person name="Jiao Y."/>
            <person name="Hori C."/>
            <person name="Ishida J.K."/>
            <person name="Kasahara H."/>
            <person name="Kiba T."/>
            <person name="Kim M.S."/>
            <person name="Koo N."/>
            <person name="Laohavisit A."/>
            <person name="Lee Y.H."/>
            <person name="Lumba S."/>
            <person name="McCourt P."/>
            <person name="Mortimer J.C."/>
            <person name="Mutuku J.M."/>
            <person name="Nomura T."/>
            <person name="Sasaki-Sekimoto Y."/>
            <person name="Seto Y."/>
            <person name="Wang Y."/>
            <person name="Wakatake T."/>
            <person name="Sakakibara H."/>
            <person name="Demura T."/>
            <person name="Yamaguchi S."/>
            <person name="Yoneyama K."/>
            <person name="Manabe R.I."/>
            <person name="Nelson D.C."/>
            <person name="Schulman A.H."/>
            <person name="Timko M.P."/>
            <person name="dePamphilis C.W."/>
            <person name="Choi D."/>
            <person name="Shirasu K."/>
        </authorList>
    </citation>
    <scope>NUCLEOTIDE SEQUENCE [LARGE SCALE GENOMIC DNA]</scope>
    <source>
        <strain evidence="3">cv. UVA1</strain>
    </source>
</reference>
<dbReference type="Proteomes" id="UP000325081">
    <property type="component" value="Unassembled WGS sequence"/>
</dbReference>
<evidence type="ECO:0000313" key="2">
    <source>
        <dbReference type="EMBL" id="GER31716.1"/>
    </source>
</evidence>
<dbReference type="GO" id="GO:0005524">
    <property type="term" value="F:ATP binding"/>
    <property type="evidence" value="ECO:0007669"/>
    <property type="project" value="UniProtKB-KW"/>
</dbReference>
<dbReference type="EMBL" id="BKCP01004516">
    <property type="protein sequence ID" value="GER31716.1"/>
    <property type="molecule type" value="Genomic_DNA"/>
</dbReference>
<evidence type="ECO:0000313" key="3">
    <source>
        <dbReference type="Proteomes" id="UP000325081"/>
    </source>
</evidence>
<sequence>MMDIDYEPPEPQYKRKKLSDPQIKFTDATSNGYDIVIAPTSSSSSSSPNTNTITIRPAVRLKTAIRSETCFAFCGLGLTCPRLWAAHRGAGDYRPHPRELQSTSTTPDALVFSKLIKFDQDTGLAGGTNFELYHPSTDTWLLLDNCFDVGHCLAYITDYAFVDDTWFGARSLLMRTSFGRFHVIEETLCVTPHHIYDLRRRRRRDEESLVNLLLGPGAPPHSVWLLNGNKLQGKYTFCILTAGIRRRTREPKLVMGLHHCDVARYREHGELSKSILPGERIDFFPLGHTKFGRVYMVEDQFLEF</sequence>
<accession>A0A5A7PGL7</accession>
<comment type="caution">
    <text evidence="2">The sequence shown here is derived from an EMBL/GenBank/DDBJ whole genome shotgun (WGS) entry which is preliminary data.</text>
</comment>
<keyword evidence="3" id="KW-1185">Reference proteome</keyword>
<keyword evidence="2" id="KW-0067">ATP-binding</keyword>
<evidence type="ECO:0000256" key="1">
    <source>
        <dbReference type="SAM" id="MobiDB-lite"/>
    </source>
</evidence>
<dbReference type="OrthoDB" id="1769810at2759"/>
<name>A0A5A7PGL7_STRAF</name>
<organism evidence="2 3">
    <name type="scientific">Striga asiatica</name>
    <name type="common">Asiatic witchweed</name>
    <name type="synonym">Buchnera asiatica</name>
    <dbReference type="NCBI Taxonomy" id="4170"/>
    <lineage>
        <taxon>Eukaryota</taxon>
        <taxon>Viridiplantae</taxon>
        <taxon>Streptophyta</taxon>
        <taxon>Embryophyta</taxon>
        <taxon>Tracheophyta</taxon>
        <taxon>Spermatophyta</taxon>
        <taxon>Magnoliopsida</taxon>
        <taxon>eudicotyledons</taxon>
        <taxon>Gunneridae</taxon>
        <taxon>Pentapetalae</taxon>
        <taxon>asterids</taxon>
        <taxon>lamiids</taxon>
        <taxon>Lamiales</taxon>
        <taxon>Orobanchaceae</taxon>
        <taxon>Buchnereae</taxon>
        <taxon>Striga</taxon>
    </lineage>
</organism>
<gene>
    <name evidence="2" type="ORF">STAS_07755</name>
</gene>